<keyword evidence="1" id="KW-0812">Transmembrane</keyword>
<sequence length="107" mass="10437">MPELLTVVLAGLGLAVGTYAIRTTGGVAGELLESRPRVQALMEDGAVLVLASVMATAALTDGAAFAGYARVAGVALAGVLAWRGVPLPVVLVVAAASAAGLRALGVA</sequence>
<dbReference type="RefSeq" id="WP_193497653.1">
    <property type="nucleotide sequence ID" value="NZ_CP063169.1"/>
</dbReference>
<evidence type="ECO:0000313" key="3">
    <source>
        <dbReference type="Proteomes" id="UP000593758"/>
    </source>
</evidence>
<feature type="transmembrane region" description="Helical" evidence="1">
    <location>
        <begin position="80"/>
        <end position="101"/>
    </location>
</feature>
<proteinExistence type="predicted"/>
<dbReference type="KEGG" id="halt:IM660_01305"/>
<keyword evidence="1" id="KW-0472">Membrane</keyword>
<accession>A0A7M1SVI9</accession>
<gene>
    <name evidence="2" type="ORF">IM660_01305</name>
</gene>
<evidence type="ECO:0000256" key="1">
    <source>
        <dbReference type="SAM" id="Phobius"/>
    </source>
</evidence>
<name>A0A7M1SVI9_9MICO</name>
<reference evidence="2 3" key="1">
    <citation type="submission" date="2020-10" db="EMBL/GenBank/DDBJ databases">
        <title>Haloactinobacterium sp. RN3S43, a bacterium isolated from saline soil.</title>
        <authorList>
            <person name="Sun J.-Q."/>
        </authorList>
    </citation>
    <scope>NUCLEOTIDE SEQUENCE [LARGE SCALE GENOMIC DNA]</scope>
    <source>
        <strain evidence="2 3">RN3S43</strain>
    </source>
</reference>
<dbReference type="Proteomes" id="UP000593758">
    <property type="component" value="Chromosome"/>
</dbReference>
<feature type="transmembrane region" description="Helical" evidence="1">
    <location>
        <begin position="44"/>
        <end position="68"/>
    </location>
</feature>
<dbReference type="AlphaFoldDB" id="A0A7M1SVI9"/>
<evidence type="ECO:0000313" key="2">
    <source>
        <dbReference type="EMBL" id="QOR70984.1"/>
    </source>
</evidence>
<dbReference type="EMBL" id="CP063169">
    <property type="protein sequence ID" value="QOR70984.1"/>
    <property type="molecule type" value="Genomic_DNA"/>
</dbReference>
<keyword evidence="3" id="KW-1185">Reference proteome</keyword>
<dbReference type="InterPro" id="IPR008407">
    <property type="entry name" value="Brnchd-chn_aa_trnsp_AzlD"/>
</dbReference>
<dbReference type="Pfam" id="PF05437">
    <property type="entry name" value="AzlD"/>
    <property type="match status" value="1"/>
</dbReference>
<protein>
    <submittedName>
        <fullName evidence="2">AzlD domain-containing protein</fullName>
    </submittedName>
</protein>
<organism evidence="2 3">
    <name type="scientific">Ruania alkalisoli</name>
    <dbReference type="NCBI Taxonomy" id="2779775"/>
    <lineage>
        <taxon>Bacteria</taxon>
        <taxon>Bacillati</taxon>
        <taxon>Actinomycetota</taxon>
        <taxon>Actinomycetes</taxon>
        <taxon>Micrococcales</taxon>
        <taxon>Ruaniaceae</taxon>
        <taxon>Ruania</taxon>
    </lineage>
</organism>
<keyword evidence="1" id="KW-1133">Transmembrane helix</keyword>